<evidence type="ECO:0000313" key="2">
    <source>
        <dbReference type="EMBL" id="MFC4132614.1"/>
    </source>
</evidence>
<feature type="transmembrane region" description="Helical" evidence="1">
    <location>
        <begin position="9"/>
        <end position="28"/>
    </location>
</feature>
<keyword evidence="1" id="KW-0472">Membrane</keyword>
<organism evidence="2 3">
    <name type="scientific">Hamadaea flava</name>
    <dbReference type="NCBI Taxonomy" id="1742688"/>
    <lineage>
        <taxon>Bacteria</taxon>
        <taxon>Bacillati</taxon>
        <taxon>Actinomycetota</taxon>
        <taxon>Actinomycetes</taxon>
        <taxon>Micromonosporales</taxon>
        <taxon>Micromonosporaceae</taxon>
        <taxon>Hamadaea</taxon>
    </lineage>
</organism>
<reference evidence="3" key="1">
    <citation type="journal article" date="2019" name="Int. J. Syst. Evol. Microbiol.">
        <title>The Global Catalogue of Microorganisms (GCM) 10K type strain sequencing project: providing services to taxonomists for standard genome sequencing and annotation.</title>
        <authorList>
            <consortium name="The Broad Institute Genomics Platform"/>
            <consortium name="The Broad Institute Genome Sequencing Center for Infectious Disease"/>
            <person name="Wu L."/>
            <person name="Ma J."/>
        </authorList>
    </citation>
    <scope>NUCLEOTIDE SEQUENCE [LARGE SCALE GENOMIC DNA]</scope>
    <source>
        <strain evidence="3">CGMCC 4.7289</strain>
    </source>
</reference>
<feature type="transmembrane region" description="Helical" evidence="1">
    <location>
        <begin position="34"/>
        <end position="56"/>
    </location>
</feature>
<keyword evidence="1" id="KW-0812">Transmembrane</keyword>
<evidence type="ECO:0008006" key="4">
    <source>
        <dbReference type="Google" id="ProtNLM"/>
    </source>
</evidence>
<feature type="transmembrane region" description="Helical" evidence="1">
    <location>
        <begin position="154"/>
        <end position="173"/>
    </location>
</feature>
<dbReference type="Proteomes" id="UP001595816">
    <property type="component" value="Unassembled WGS sequence"/>
</dbReference>
<dbReference type="RefSeq" id="WP_253752946.1">
    <property type="nucleotide sequence ID" value="NZ_JAMZDZ010000001.1"/>
</dbReference>
<feature type="transmembrane region" description="Helical" evidence="1">
    <location>
        <begin position="76"/>
        <end position="95"/>
    </location>
</feature>
<evidence type="ECO:0000256" key="1">
    <source>
        <dbReference type="SAM" id="Phobius"/>
    </source>
</evidence>
<evidence type="ECO:0000313" key="3">
    <source>
        <dbReference type="Proteomes" id="UP001595816"/>
    </source>
</evidence>
<protein>
    <recommendedName>
        <fullName evidence="4">DUF308 domain-containing protein</fullName>
    </recommendedName>
</protein>
<proteinExistence type="predicted"/>
<gene>
    <name evidence="2" type="ORF">ACFOZ4_18555</name>
</gene>
<feature type="transmembrane region" description="Helical" evidence="1">
    <location>
        <begin position="101"/>
        <end position="119"/>
    </location>
</feature>
<name>A0ABV8LS40_9ACTN</name>
<accession>A0ABV8LS40</accession>
<feature type="transmembrane region" description="Helical" evidence="1">
    <location>
        <begin position="126"/>
        <end position="148"/>
    </location>
</feature>
<sequence length="196" mass="19980">MQQQSRRDAGITALVLGFFGSAWFSWGGANPPGWLTPLLIIASYVSLAVAVVGAIVGFRAPKSTAAIRDRESGKRYGIIVGIEFGLAGVGAAILGVTGQAAYIPVWICAVVGVHFIPLAPVLKDRLLVPLGVVVTAVAVVALIVGLTTDVEPSAITGVGAGLALLTVATVELVSTLVRGKDSTAAVTDQPVTDQPV</sequence>
<keyword evidence="1" id="KW-1133">Transmembrane helix</keyword>
<comment type="caution">
    <text evidence="2">The sequence shown here is derived from an EMBL/GenBank/DDBJ whole genome shotgun (WGS) entry which is preliminary data.</text>
</comment>
<dbReference type="EMBL" id="JBHSAY010000009">
    <property type="protein sequence ID" value="MFC4132614.1"/>
    <property type="molecule type" value="Genomic_DNA"/>
</dbReference>
<keyword evidence="3" id="KW-1185">Reference proteome</keyword>